<keyword evidence="3" id="KW-1185">Reference proteome</keyword>
<organism evidence="2 3">
    <name type="scientific">Ephemerocybe angulata</name>
    <dbReference type="NCBI Taxonomy" id="980116"/>
    <lineage>
        <taxon>Eukaryota</taxon>
        <taxon>Fungi</taxon>
        <taxon>Dikarya</taxon>
        <taxon>Basidiomycota</taxon>
        <taxon>Agaricomycotina</taxon>
        <taxon>Agaricomycetes</taxon>
        <taxon>Agaricomycetidae</taxon>
        <taxon>Agaricales</taxon>
        <taxon>Agaricineae</taxon>
        <taxon>Psathyrellaceae</taxon>
        <taxon>Ephemerocybe</taxon>
    </lineage>
</organism>
<protein>
    <submittedName>
        <fullName evidence="2">Uncharacterized protein</fullName>
    </submittedName>
</protein>
<evidence type="ECO:0000313" key="3">
    <source>
        <dbReference type="Proteomes" id="UP000521943"/>
    </source>
</evidence>
<feature type="region of interest" description="Disordered" evidence="1">
    <location>
        <begin position="1"/>
        <end position="36"/>
    </location>
</feature>
<gene>
    <name evidence="2" type="ORF">DFP72DRAFT_50056</name>
</gene>
<comment type="caution">
    <text evidence="2">The sequence shown here is derived from an EMBL/GenBank/DDBJ whole genome shotgun (WGS) entry which is preliminary data.</text>
</comment>
<reference evidence="2 3" key="1">
    <citation type="submission" date="2020-07" db="EMBL/GenBank/DDBJ databases">
        <title>Comparative genomics of pyrophilous fungi reveals a link between fire events and developmental genes.</title>
        <authorList>
            <consortium name="DOE Joint Genome Institute"/>
            <person name="Steindorff A.S."/>
            <person name="Carver A."/>
            <person name="Calhoun S."/>
            <person name="Stillman K."/>
            <person name="Liu H."/>
            <person name="Lipzen A."/>
            <person name="Pangilinan J."/>
            <person name="Labutti K."/>
            <person name="Bruns T.D."/>
            <person name="Grigoriev I.V."/>
        </authorList>
    </citation>
    <scope>NUCLEOTIDE SEQUENCE [LARGE SCALE GENOMIC DNA]</scope>
    <source>
        <strain evidence="2 3">CBS 144469</strain>
    </source>
</reference>
<accession>A0A8H6HFU2</accession>
<dbReference type="EMBL" id="JACGCI010000105">
    <property type="protein sequence ID" value="KAF6745541.1"/>
    <property type="molecule type" value="Genomic_DNA"/>
</dbReference>
<name>A0A8H6HFU2_9AGAR</name>
<proteinExistence type="predicted"/>
<evidence type="ECO:0000313" key="2">
    <source>
        <dbReference type="EMBL" id="KAF6745541.1"/>
    </source>
</evidence>
<dbReference type="Proteomes" id="UP000521943">
    <property type="component" value="Unassembled WGS sequence"/>
</dbReference>
<dbReference type="AlphaFoldDB" id="A0A8H6HFU2"/>
<sequence length="195" mass="19836">MADPGTGHTPSAPLTGVQRRTRTCPSIPPSPFASTPFERAATMRPTALLVRSGNPSIPLLRGRMYVVAVTLTLCFTRALGTGSGAVCLGSGGSKVPLAIDGVGVEEDVAGVVVSSTSITESLVDVGKGSLKDLKKVEVIGFAFAVPGRATSNGLMTLKYLPGRVGGELTPFKRAPSLTSPVLGAGSPSICFALAL</sequence>
<evidence type="ECO:0000256" key="1">
    <source>
        <dbReference type="SAM" id="MobiDB-lite"/>
    </source>
</evidence>